<dbReference type="GO" id="GO:0005886">
    <property type="term" value="C:plasma membrane"/>
    <property type="evidence" value="ECO:0007669"/>
    <property type="project" value="UniProtKB-SubCell"/>
</dbReference>
<keyword evidence="8 12" id="KW-1133">Transmembrane helix</keyword>
<evidence type="ECO:0000256" key="4">
    <source>
        <dbReference type="ARBA" id="ARBA00022543"/>
    </source>
</evidence>
<dbReference type="GeneID" id="68694406"/>
<comment type="similarity">
    <text evidence="2">Belongs to the archaeal/bacterial/fungal opsin family.</text>
</comment>
<organism evidence="13 15">
    <name type="scientific">Halobacterium salinarum (strain ATCC 33171 / DSM 3754 / JCM 8978 / NBRC 102687 / NCIMB 764 / 91-R6)</name>
    <dbReference type="NCBI Taxonomy" id="2597657"/>
    <lineage>
        <taxon>Archaea</taxon>
        <taxon>Methanobacteriati</taxon>
        <taxon>Methanobacteriota</taxon>
        <taxon>Stenosarchaea group</taxon>
        <taxon>Halobacteria</taxon>
        <taxon>Halobacteriales</taxon>
        <taxon>Halobacteriaceae</taxon>
        <taxon>Halobacterium</taxon>
    </lineage>
</organism>
<evidence type="ECO:0000256" key="3">
    <source>
        <dbReference type="ARBA" id="ARBA00022475"/>
    </source>
</evidence>
<reference evidence="14 16" key="2">
    <citation type="submission" date="2019-07" db="EMBL/GenBank/DDBJ databases">
        <title>Genomic Encyclopedia of Archaeal and Bacterial Type Strains, Phase II (KMG-II): from individual species to whole genera.</title>
        <authorList>
            <person name="Goeker M."/>
        </authorList>
    </citation>
    <scope>NUCLEOTIDE SEQUENCE [LARGE SCALE GENOMIC DNA]</scope>
    <source>
        <strain evidence="14 16">DSM 3754</strain>
    </source>
</reference>
<feature type="transmembrane region" description="Helical" evidence="12">
    <location>
        <begin position="98"/>
        <end position="116"/>
    </location>
</feature>
<dbReference type="EMBL" id="VRYN01000001">
    <property type="protein sequence ID" value="TYO81726.1"/>
    <property type="molecule type" value="Genomic_DNA"/>
</dbReference>
<evidence type="ECO:0000256" key="2">
    <source>
        <dbReference type="ARBA" id="ARBA00008130"/>
    </source>
</evidence>
<feature type="transmembrane region" description="Helical" evidence="12">
    <location>
        <begin position="34"/>
        <end position="56"/>
    </location>
</feature>
<protein>
    <submittedName>
        <fullName evidence="13 14">Sensory rhodopsin</fullName>
    </submittedName>
</protein>
<evidence type="ECO:0000256" key="11">
    <source>
        <dbReference type="ARBA" id="ARBA00023170"/>
    </source>
</evidence>
<accession>A0A4D6GXY5</accession>
<dbReference type="PROSITE" id="PS00950">
    <property type="entry name" value="BACTERIAL_OPSIN_1"/>
    <property type="match status" value="1"/>
</dbReference>
<keyword evidence="5" id="KW-0716">Sensory transduction</keyword>
<evidence type="ECO:0000256" key="12">
    <source>
        <dbReference type="SAM" id="Phobius"/>
    </source>
</evidence>
<feature type="transmembrane region" description="Helical" evidence="12">
    <location>
        <begin position="155"/>
        <end position="177"/>
    </location>
</feature>
<gene>
    <name evidence="13" type="primary">sopII</name>
    <name evidence="14" type="ORF">APQ99_00236</name>
    <name evidence="13" type="ORF">HBSAL_09080</name>
</gene>
<evidence type="ECO:0000313" key="13">
    <source>
        <dbReference type="EMBL" id="QCC45462.1"/>
    </source>
</evidence>
<keyword evidence="4" id="KW-0600">Photoreceptor protein</keyword>
<dbReference type="Proteomes" id="UP000296216">
    <property type="component" value="Chromosome"/>
</dbReference>
<evidence type="ECO:0000256" key="8">
    <source>
        <dbReference type="ARBA" id="ARBA00022989"/>
    </source>
</evidence>
<dbReference type="SUPFAM" id="SSF81321">
    <property type="entry name" value="Family A G protein-coupled receptor-like"/>
    <property type="match status" value="1"/>
</dbReference>
<feature type="transmembrane region" description="Helical" evidence="12">
    <location>
        <begin position="6"/>
        <end position="22"/>
    </location>
</feature>
<evidence type="ECO:0000313" key="15">
    <source>
        <dbReference type="Proteomes" id="UP000296216"/>
    </source>
</evidence>
<evidence type="ECO:0000256" key="6">
    <source>
        <dbReference type="ARBA" id="ARBA00022692"/>
    </source>
</evidence>
<evidence type="ECO:0000313" key="16">
    <source>
        <dbReference type="Proteomes" id="UP000323075"/>
    </source>
</evidence>
<name>A0A4D6GXY5_HALS9</name>
<dbReference type="PROSITE" id="PS00327">
    <property type="entry name" value="BACTERIAL_OPSIN_RET"/>
    <property type="match status" value="1"/>
</dbReference>
<dbReference type="Pfam" id="PF01036">
    <property type="entry name" value="Bac_rhodopsin"/>
    <property type="match status" value="1"/>
</dbReference>
<sequence>MALTTWFWVGAVGMLAGTVLPIRDCIRHPSHRRYDLVLAGITGLAAIAYTTMGLGITATTVGDRTVYLARYIDWLVTTPLIVLYLAMLARPGHRTSAWLLAADVFVIAAGIAAALTTGVQRWLFFAVGAAGYAALLYGLLGTLPRALGDDPRVRSLFVTLRNITVVLWTLYPVVWLLSPAGIGILQTEMYTIVVVYLDFISKVAFVAFAVLGADAVSRLVAADAAAPATAEPTPDGD</sequence>
<dbReference type="EMBL" id="CP038631">
    <property type="protein sequence ID" value="QCC45462.1"/>
    <property type="molecule type" value="Genomic_DNA"/>
</dbReference>
<dbReference type="AlphaFoldDB" id="A0A4D6GXY5"/>
<evidence type="ECO:0000256" key="1">
    <source>
        <dbReference type="ARBA" id="ARBA00004651"/>
    </source>
</evidence>
<dbReference type="RefSeq" id="WP_010903286.1">
    <property type="nucleotide sequence ID" value="NZ_VRYN01000001.1"/>
</dbReference>
<keyword evidence="7" id="KW-0681">Retinal protein</keyword>
<evidence type="ECO:0000256" key="9">
    <source>
        <dbReference type="ARBA" id="ARBA00022991"/>
    </source>
</evidence>
<dbReference type="PRINTS" id="PR00251">
    <property type="entry name" value="BACTRLOPSIN"/>
</dbReference>
<keyword evidence="3" id="KW-1003">Cell membrane</keyword>
<dbReference type="PANTHER" id="PTHR28286:SF2">
    <property type="entry name" value="BACTERIORHODOPSIN _OPSIN, NOPA (EUROFUNG)"/>
    <property type="match status" value="1"/>
</dbReference>
<reference evidence="13 15" key="1">
    <citation type="journal article" date="2019" name="Microbiol. Resour. Announc.">
        <title>The Genome Sequence of the Halobacterium salinarum Type Strain Is Closely Related to That of Laboratory Strains NRC-1 and R1.</title>
        <authorList>
            <person name="Pfeiffer F."/>
            <person name="Marchfelder A."/>
            <person name="Habermann B."/>
            <person name="Dyall-Smith M.L."/>
        </authorList>
    </citation>
    <scope>NUCLEOTIDE SEQUENCE [LARGE SCALE GENOMIC DNA]</scope>
    <source>
        <strain evidence="13">91-R6</strain>
        <strain evidence="15">ATCC 33171 / DSM 3754 / JCM 8978 / NBRC 102687 / NCIMB 764 / 91-R6</strain>
    </source>
</reference>
<dbReference type="PANTHER" id="PTHR28286">
    <property type="match status" value="1"/>
</dbReference>
<evidence type="ECO:0000256" key="5">
    <source>
        <dbReference type="ARBA" id="ARBA00022606"/>
    </source>
</evidence>
<keyword evidence="11" id="KW-0675">Receptor</keyword>
<comment type="subcellular location">
    <subcellularLocation>
        <location evidence="1">Cell membrane</location>
        <topology evidence="1">Multi-pass membrane protein</topology>
    </subcellularLocation>
</comment>
<dbReference type="InterPro" id="IPR018229">
    <property type="entry name" value="Rhodopsin_retinal_BS"/>
</dbReference>
<dbReference type="Proteomes" id="UP000323075">
    <property type="component" value="Unassembled WGS sequence"/>
</dbReference>
<evidence type="ECO:0000313" key="14">
    <source>
        <dbReference type="EMBL" id="TYO81726.1"/>
    </source>
</evidence>
<dbReference type="SMART" id="SM01021">
    <property type="entry name" value="Bac_rhodopsin"/>
    <property type="match status" value="1"/>
</dbReference>
<keyword evidence="6 12" id="KW-0812">Transmembrane</keyword>
<keyword evidence="10 12" id="KW-0472">Membrane</keyword>
<reference evidence="13" key="3">
    <citation type="journal article" name="MicrobiologyOpen">
        <title>Whole-genome comparison between the type strain of Halobacterium salinarum (DSM 3754(T)) and the laboratory strains R1 and NRC-1.</title>
        <authorList>
            <person name="Pfeiffer F."/>
            <person name="Losensky G."/>
            <person name="Marchfelder A."/>
            <person name="Habermann B."/>
            <person name="Dyall-Smith M."/>
        </authorList>
    </citation>
    <scope>NUCLEOTIDE SEQUENCE</scope>
    <source>
        <strain evidence="13">91-R6</strain>
    </source>
</reference>
<feature type="transmembrane region" description="Helical" evidence="12">
    <location>
        <begin position="68"/>
        <end position="86"/>
    </location>
</feature>
<dbReference type="GO" id="GO:0009881">
    <property type="term" value="F:photoreceptor activity"/>
    <property type="evidence" value="ECO:0007669"/>
    <property type="project" value="UniProtKB-KW"/>
</dbReference>
<proteinExistence type="inferred from homology"/>
<dbReference type="CDD" id="cd15029">
    <property type="entry name" value="7tm_SRI_SRII"/>
    <property type="match status" value="1"/>
</dbReference>
<dbReference type="GO" id="GO:0007602">
    <property type="term" value="P:phototransduction"/>
    <property type="evidence" value="ECO:0007669"/>
    <property type="project" value="UniProtKB-KW"/>
</dbReference>
<keyword evidence="9" id="KW-0157">Chromophore</keyword>
<feature type="transmembrane region" description="Helical" evidence="12">
    <location>
        <begin position="189"/>
        <end position="211"/>
    </location>
</feature>
<evidence type="ECO:0000256" key="7">
    <source>
        <dbReference type="ARBA" id="ARBA00022925"/>
    </source>
</evidence>
<dbReference type="Gene3D" id="1.20.1070.10">
    <property type="entry name" value="Rhodopsin 7-helix transmembrane proteins"/>
    <property type="match status" value="1"/>
</dbReference>
<dbReference type="GO" id="GO:0005216">
    <property type="term" value="F:monoatomic ion channel activity"/>
    <property type="evidence" value="ECO:0007669"/>
    <property type="project" value="InterPro"/>
</dbReference>
<feature type="transmembrane region" description="Helical" evidence="12">
    <location>
        <begin position="122"/>
        <end position="143"/>
    </location>
</feature>
<dbReference type="SMR" id="A0A4D6GXY5"/>
<dbReference type="InterPro" id="IPR001425">
    <property type="entry name" value="Arc/bac/fun_rhodopsins"/>
</dbReference>
<evidence type="ECO:0000256" key="10">
    <source>
        <dbReference type="ARBA" id="ARBA00023136"/>
    </source>
</evidence>